<reference evidence="2 3" key="1">
    <citation type="submission" date="2019-04" db="EMBL/GenBank/DDBJ databases">
        <title>Friends and foes A comparative genomics studyof 23 Aspergillus species from section Flavi.</title>
        <authorList>
            <consortium name="DOE Joint Genome Institute"/>
            <person name="Kjaerbolling I."/>
            <person name="Vesth T."/>
            <person name="Frisvad J.C."/>
            <person name="Nybo J.L."/>
            <person name="Theobald S."/>
            <person name="Kildgaard S."/>
            <person name="Isbrandt T."/>
            <person name="Kuo A."/>
            <person name="Sato A."/>
            <person name="Lyhne E.K."/>
            <person name="Kogle M.E."/>
            <person name="Wiebenga A."/>
            <person name="Kun R.S."/>
            <person name="Lubbers R.J."/>
            <person name="Makela M.R."/>
            <person name="Barry K."/>
            <person name="Chovatia M."/>
            <person name="Clum A."/>
            <person name="Daum C."/>
            <person name="Haridas S."/>
            <person name="He G."/>
            <person name="LaButti K."/>
            <person name="Lipzen A."/>
            <person name="Mondo S."/>
            <person name="Riley R."/>
            <person name="Salamov A."/>
            <person name="Simmons B.A."/>
            <person name="Magnuson J.K."/>
            <person name="Henrissat B."/>
            <person name="Mortensen U.H."/>
            <person name="Larsen T.O."/>
            <person name="Devries R.P."/>
            <person name="Grigoriev I.V."/>
            <person name="Machida M."/>
            <person name="Baker S.E."/>
            <person name="Andersen M.R."/>
        </authorList>
    </citation>
    <scope>NUCLEOTIDE SEQUENCE [LARGE SCALE GENOMIC DNA]</scope>
    <source>
        <strain evidence="2 3">IBT 29228</strain>
    </source>
</reference>
<dbReference type="EMBL" id="ML736357">
    <property type="protein sequence ID" value="KAE8372459.1"/>
    <property type="molecule type" value="Genomic_DNA"/>
</dbReference>
<dbReference type="SUPFAM" id="SSF81383">
    <property type="entry name" value="F-box domain"/>
    <property type="match status" value="1"/>
</dbReference>
<gene>
    <name evidence="2" type="ORF">BDV26DRAFT_301880</name>
</gene>
<dbReference type="PROSITE" id="PS50181">
    <property type="entry name" value="FBOX"/>
    <property type="match status" value="1"/>
</dbReference>
<keyword evidence="3" id="KW-1185">Reference proteome</keyword>
<dbReference type="AlphaFoldDB" id="A0A5N7ATV9"/>
<sequence>MQDLIGLPLELLAQVISHVDQSTLKQLRQTCRMLAQLASRELFRTVRLFPDEESYERVRSIAGDVKLKMMESESDDCTLTEAFKDAIMQLKDFPGVQSTVLRFDRHCSTDSHTFREEWPQTYTYREEVLRVFFSWLTSLDTPIKELGIRNLQDLNIRDADICAMVTTVLAHLQSLRLSIVTENYEASPENELEFPEPHDFFAEMPSTWLKPTMGSLEHLTLYCDRYWGFYPKVNFRGIHFPRLKTLALGNFAFAQDSHLEWILSHDASLTELYLDDCTILYDKSEMEVRTPEQHPDRRKYYCSYEKRWYHFFDAFRARLPLLRHFRMGATCWWSIDEAMPFEKEAKTNIGLLNDRYMVCYDGYGPSPYMPDGSYKDHEKTVPDCDEEDRDALRLLLKSLSQNEPECWSLPYRIIMYSCLMMAIPAEISLQSQCFFLFPPSSVYSHHTPNKLKVDVLSATSEGVKLP</sequence>
<dbReference type="SUPFAM" id="SSF52047">
    <property type="entry name" value="RNI-like"/>
    <property type="match status" value="1"/>
</dbReference>
<name>A0A5N7ATV9_9EURO</name>
<evidence type="ECO:0000313" key="2">
    <source>
        <dbReference type="EMBL" id="KAE8372459.1"/>
    </source>
</evidence>
<accession>A0A5N7ATV9</accession>
<protein>
    <recommendedName>
        <fullName evidence="1">F-box domain-containing protein</fullName>
    </recommendedName>
</protein>
<dbReference type="Proteomes" id="UP000326198">
    <property type="component" value="Unassembled WGS sequence"/>
</dbReference>
<evidence type="ECO:0000313" key="3">
    <source>
        <dbReference type="Proteomes" id="UP000326198"/>
    </source>
</evidence>
<evidence type="ECO:0000259" key="1">
    <source>
        <dbReference type="PROSITE" id="PS50181"/>
    </source>
</evidence>
<dbReference type="Pfam" id="PF12937">
    <property type="entry name" value="F-box-like"/>
    <property type="match status" value="1"/>
</dbReference>
<dbReference type="PANTHER" id="PTHR42057">
    <property type="entry name" value="F-BOX DOMAIN PROTEIN (AFU_ORTHOLOGUE AFUA_4G00200)"/>
    <property type="match status" value="1"/>
</dbReference>
<organism evidence="2 3">
    <name type="scientific">Aspergillus bertholletiae</name>
    <dbReference type="NCBI Taxonomy" id="1226010"/>
    <lineage>
        <taxon>Eukaryota</taxon>
        <taxon>Fungi</taxon>
        <taxon>Dikarya</taxon>
        <taxon>Ascomycota</taxon>
        <taxon>Pezizomycotina</taxon>
        <taxon>Eurotiomycetes</taxon>
        <taxon>Eurotiomycetidae</taxon>
        <taxon>Eurotiales</taxon>
        <taxon>Aspergillaceae</taxon>
        <taxon>Aspergillus</taxon>
        <taxon>Aspergillus subgen. Circumdati</taxon>
    </lineage>
</organism>
<dbReference type="PANTHER" id="PTHR42057:SF2">
    <property type="entry name" value="F-BOX DOMAIN PROTEIN (AFU_ORTHOLOGUE AFUA_4G00200)-RELATED"/>
    <property type="match status" value="1"/>
</dbReference>
<dbReference type="OrthoDB" id="3140657at2759"/>
<proteinExistence type="predicted"/>
<dbReference type="InterPro" id="IPR001810">
    <property type="entry name" value="F-box_dom"/>
</dbReference>
<feature type="domain" description="F-box" evidence="1">
    <location>
        <begin position="1"/>
        <end position="46"/>
    </location>
</feature>
<dbReference type="InterPro" id="IPR036047">
    <property type="entry name" value="F-box-like_dom_sf"/>
</dbReference>
<dbReference type="CDD" id="cd09917">
    <property type="entry name" value="F-box_SF"/>
    <property type="match status" value="1"/>
</dbReference>